<dbReference type="STRING" id="27342.A0A0H2RPD0"/>
<evidence type="ECO:0000259" key="2">
    <source>
        <dbReference type="PROSITE" id="PS50018"/>
    </source>
</evidence>
<keyword evidence="4" id="KW-1185">Reference proteome</keyword>
<protein>
    <submittedName>
        <fullName evidence="3">Rho GTPase activation protein</fullName>
    </submittedName>
</protein>
<dbReference type="GO" id="GO:0046580">
    <property type="term" value="P:negative regulation of Ras protein signal transduction"/>
    <property type="evidence" value="ECO:0007669"/>
    <property type="project" value="TreeGrafter"/>
</dbReference>
<dbReference type="OrthoDB" id="775356at2759"/>
<dbReference type="PANTHER" id="PTHR14149">
    <property type="entry name" value="RAS GTPASE-ACTIVATING PROTEIN WITH IQ MOTIF"/>
    <property type="match status" value="1"/>
</dbReference>
<dbReference type="SUPFAM" id="SSF48350">
    <property type="entry name" value="GTPase activation domain, GAP"/>
    <property type="match status" value="1"/>
</dbReference>
<proteinExistence type="predicted"/>
<dbReference type="AlphaFoldDB" id="A0A0H2RPD0"/>
<evidence type="ECO:0000313" key="4">
    <source>
        <dbReference type="Proteomes" id="UP000053477"/>
    </source>
</evidence>
<organism evidence="3 4">
    <name type="scientific">Schizopora paradoxa</name>
    <dbReference type="NCBI Taxonomy" id="27342"/>
    <lineage>
        <taxon>Eukaryota</taxon>
        <taxon>Fungi</taxon>
        <taxon>Dikarya</taxon>
        <taxon>Basidiomycota</taxon>
        <taxon>Agaricomycotina</taxon>
        <taxon>Agaricomycetes</taxon>
        <taxon>Hymenochaetales</taxon>
        <taxon>Schizoporaceae</taxon>
        <taxon>Schizopora</taxon>
    </lineage>
</organism>
<dbReference type="SMART" id="SM00323">
    <property type="entry name" value="RasGAP"/>
    <property type="match status" value="1"/>
</dbReference>
<sequence>MAEATSIHSQTRRSGSSLGEGSQFSHSRQTSLNESRMQNYGNLLFTLRSEPQHLVALLYFARPPALDRLVLTMMNSIYGSTQSGEAQDEDGQLYGMLRMVFSRDLAVSKDNREAYWRGGVTGKILGTYARRRTCQLYVTATLGDYVSRIVEHELLNVEIEPVKVYQQIVDQTKEMGGLPSNFVDEITATEAAAIPGVQDIVKQRVTMLVEIATNILNAIIENVVTVPIETRRICALIRDVCKENQPDLTDAAIYGLLGDFLFVRLLIPALLRPHAHGLVGSAPSVNPSRTLTLVSKMLRSICVRSSEDLEPYMEKITNEFSEINTPRANDFFRRMCEVHPEDGGASNSAVCPAEGSITIRMDALNHLHAMLVDFGDKLSITGDHKRLSEIAAQCGPRPSQAQLDSKDGRVLHFRYSIPSSVGHLPR</sequence>
<dbReference type="Proteomes" id="UP000053477">
    <property type="component" value="Unassembled WGS sequence"/>
</dbReference>
<gene>
    <name evidence="3" type="ORF">SCHPADRAFT_903812</name>
</gene>
<dbReference type="Gene3D" id="1.10.506.10">
    <property type="entry name" value="GTPase Activation - p120gap, domain 1"/>
    <property type="match status" value="1"/>
</dbReference>
<dbReference type="InParanoid" id="A0A0H2RPD0"/>
<reference evidence="3 4" key="1">
    <citation type="submission" date="2015-04" db="EMBL/GenBank/DDBJ databases">
        <title>Complete genome sequence of Schizopora paradoxa KUC8140, a cosmopolitan wood degrader in East Asia.</title>
        <authorList>
            <consortium name="DOE Joint Genome Institute"/>
            <person name="Min B."/>
            <person name="Park H."/>
            <person name="Jang Y."/>
            <person name="Kim J.-J."/>
            <person name="Kim K.H."/>
            <person name="Pangilinan J."/>
            <person name="Lipzen A."/>
            <person name="Riley R."/>
            <person name="Grigoriev I.V."/>
            <person name="Spatafora J.W."/>
            <person name="Choi I.-G."/>
        </authorList>
    </citation>
    <scope>NUCLEOTIDE SEQUENCE [LARGE SCALE GENOMIC DNA]</scope>
    <source>
        <strain evidence="3 4">KUC8140</strain>
    </source>
</reference>
<feature type="domain" description="Ras-GAP" evidence="2">
    <location>
        <begin position="93"/>
        <end position="303"/>
    </location>
</feature>
<dbReference type="EMBL" id="KQ085953">
    <property type="protein sequence ID" value="KLO13845.1"/>
    <property type="molecule type" value="Genomic_DNA"/>
</dbReference>
<evidence type="ECO:0000256" key="1">
    <source>
        <dbReference type="SAM" id="MobiDB-lite"/>
    </source>
</evidence>
<dbReference type="GO" id="GO:0005938">
    <property type="term" value="C:cell cortex"/>
    <property type="evidence" value="ECO:0007669"/>
    <property type="project" value="TreeGrafter"/>
</dbReference>
<evidence type="ECO:0000313" key="3">
    <source>
        <dbReference type="EMBL" id="KLO13845.1"/>
    </source>
</evidence>
<dbReference type="InterPro" id="IPR008936">
    <property type="entry name" value="Rho_GTPase_activation_prot"/>
</dbReference>
<accession>A0A0H2RPD0</accession>
<dbReference type="InterPro" id="IPR001936">
    <property type="entry name" value="RasGAP_dom"/>
</dbReference>
<dbReference type="GO" id="GO:0005096">
    <property type="term" value="F:GTPase activator activity"/>
    <property type="evidence" value="ECO:0007669"/>
    <property type="project" value="TreeGrafter"/>
</dbReference>
<dbReference type="Pfam" id="PF00616">
    <property type="entry name" value="RasGAP"/>
    <property type="match status" value="1"/>
</dbReference>
<dbReference type="PANTHER" id="PTHR14149:SF17">
    <property type="entry name" value="GTPASE-ACTIVATING PROTEIN"/>
    <property type="match status" value="1"/>
</dbReference>
<feature type="region of interest" description="Disordered" evidence="1">
    <location>
        <begin position="1"/>
        <end position="32"/>
    </location>
</feature>
<name>A0A0H2RPD0_9AGAM</name>
<dbReference type="PROSITE" id="PS50018">
    <property type="entry name" value="RAS_GTPASE_ACTIV_2"/>
    <property type="match status" value="1"/>
</dbReference>